<evidence type="ECO:0000313" key="6">
    <source>
        <dbReference type="Proteomes" id="UP000632138"/>
    </source>
</evidence>
<name>A0ABS2AII0_9ACTN</name>
<dbReference type="CDD" id="cd07377">
    <property type="entry name" value="WHTH_GntR"/>
    <property type="match status" value="1"/>
</dbReference>
<dbReference type="Proteomes" id="UP000632138">
    <property type="component" value="Unassembled WGS sequence"/>
</dbReference>
<dbReference type="InterPro" id="IPR036388">
    <property type="entry name" value="WH-like_DNA-bd_sf"/>
</dbReference>
<dbReference type="InterPro" id="IPR000524">
    <property type="entry name" value="Tscrpt_reg_HTH_GntR"/>
</dbReference>
<sequence>MTPPGTLRPRGLPLWEQIRTLVHDEIRSGRYQPGDRLPTEKEYADRFSVSVAPVRAALADLTSAGLIERRSGKGTFVTGRTVSYEVSLLRSTTDTLRTAGVEFTVDMVTAGFVKPDGEVARHLGLTGRERAFHLRRTVEIGGRIAVILETWLPRDVGDKLPGAEFFEDGGSLYRALAGHDIHLRTAEGTLQVVRADDEQSRLLGVDFGAPLLALRSSAADQHGRVVEVARATYDSNRFSMRLQIPATAATVDRPPAAASDQKGTS</sequence>
<dbReference type="PROSITE" id="PS50949">
    <property type="entry name" value="HTH_GNTR"/>
    <property type="match status" value="1"/>
</dbReference>
<evidence type="ECO:0000256" key="3">
    <source>
        <dbReference type="ARBA" id="ARBA00023163"/>
    </source>
</evidence>
<accession>A0ABS2AII0</accession>
<dbReference type="Gene3D" id="3.40.1410.10">
    <property type="entry name" value="Chorismate lyase-like"/>
    <property type="match status" value="1"/>
</dbReference>
<dbReference type="EMBL" id="JAENHP010000011">
    <property type="protein sequence ID" value="MBM2619647.1"/>
    <property type="molecule type" value="Genomic_DNA"/>
</dbReference>
<protein>
    <submittedName>
        <fullName evidence="5">GntR family transcriptional regulator</fullName>
    </submittedName>
</protein>
<evidence type="ECO:0000259" key="4">
    <source>
        <dbReference type="PROSITE" id="PS50949"/>
    </source>
</evidence>
<dbReference type="RefSeq" id="WP_203379633.1">
    <property type="nucleotide sequence ID" value="NZ_JAENHP010000011.1"/>
</dbReference>
<proteinExistence type="predicted"/>
<keyword evidence="3" id="KW-0804">Transcription</keyword>
<dbReference type="InterPro" id="IPR028978">
    <property type="entry name" value="Chorismate_lyase_/UTRA_dom_sf"/>
</dbReference>
<dbReference type="Pfam" id="PF00392">
    <property type="entry name" value="GntR"/>
    <property type="match status" value="1"/>
</dbReference>
<organism evidence="5 6">
    <name type="scientific">Paractinoplanes ovalisporus</name>
    <dbReference type="NCBI Taxonomy" id="2810368"/>
    <lineage>
        <taxon>Bacteria</taxon>
        <taxon>Bacillati</taxon>
        <taxon>Actinomycetota</taxon>
        <taxon>Actinomycetes</taxon>
        <taxon>Micromonosporales</taxon>
        <taxon>Micromonosporaceae</taxon>
        <taxon>Paractinoplanes</taxon>
    </lineage>
</organism>
<gene>
    <name evidence="5" type="ORF">JIG36_29305</name>
</gene>
<reference evidence="5 6" key="1">
    <citation type="submission" date="2021-01" db="EMBL/GenBank/DDBJ databases">
        <title>Actinoplanes sp. nov. LDG1-06 isolated from lichen.</title>
        <authorList>
            <person name="Saeng-In P."/>
            <person name="Phongsopitanun W."/>
            <person name="Kanchanasin P."/>
            <person name="Yuki M."/>
            <person name="Kudo T."/>
            <person name="Ohkuma M."/>
            <person name="Tanasupawat S."/>
        </authorList>
    </citation>
    <scope>NUCLEOTIDE SEQUENCE [LARGE SCALE GENOMIC DNA]</scope>
    <source>
        <strain evidence="5 6">LDG1-06</strain>
    </source>
</reference>
<dbReference type="SUPFAM" id="SSF46785">
    <property type="entry name" value="Winged helix' DNA-binding domain"/>
    <property type="match status" value="1"/>
</dbReference>
<dbReference type="InterPro" id="IPR011663">
    <property type="entry name" value="UTRA"/>
</dbReference>
<comment type="caution">
    <text evidence="5">The sequence shown here is derived from an EMBL/GenBank/DDBJ whole genome shotgun (WGS) entry which is preliminary data.</text>
</comment>
<dbReference type="PANTHER" id="PTHR44846:SF1">
    <property type="entry name" value="MANNOSYL-D-GLYCERATE TRANSPORT_METABOLISM SYSTEM REPRESSOR MNGR-RELATED"/>
    <property type="match status" value="1"/>
</dbReference>
<dbReference type="InterPro" id="IPR050679">
    <property type="entry name" value="Bact_HTH_transcr_reg"/>
</dbReference>
<dbReference type="SUPFAM" id="SSF64288">
    <property type="entry name" value="Chorismate lyase-like"/>
    <property type="match status" value="1"/>
</dbReference>
<evidence type="ECO:0000256" key="2">
    <source>
        <dbReference type="ARBA" id="ARBA00023125"/>
    </source>
</evidence>
<keyword evidence="2" id="KW-0238">DNA-binding</keyword>
<evidence type="ECO:0000256" key="1">
    <source>
        <dbReference type="ARBA" id="ARBA00023015"/>
    </source>
</evidence>
<dbReference type="Gene3D" id="1.10.10.10">
    <property type="entry name" value="Winged helix-like DNA-binding domain superfamily/Winged helix DNA-binding domain"/>
    <property type="match status" value="1"/>
</dbReference>
<dbReference type="InterPro" id="IPR036390">
    <property type="entry name" value="WH_DNA-bd_sf"/>
</dbReference>
<evidence type="ECO:0000313" key="5">
    <source>
        <dbReference type="EMBL" id="MBM2619647.1"/>
    </source>
</evidence>
<keyword evidence="1" id="KW-0805">Transcription regulation</keyword>
<dbReference type="SMART" id="SM00345">
    <property type="entry name" value="HTH_GNTR"/>
    <property type="match status" value="1"/>
</dbReference>
<dbReference type="SMART" id="SM00866">
    <property type="entry name" value="UTRA"/>
    <property type="match status" value="1"/>
</dbReference>
<keyword evidence="6" id="KW-1185">Reference proteome</keyword>
<dbReference type="PANTHER" id="PTHR44846">
    <property type="entry name" value="MANNOSYL-D-GLYCERATE TRANSPORT/METABOLISM SYSTEM REPRESSOR MNGR-RELATED"/>
    <property type="match status" value="1"/>
</dbReference>
<feature type="domain" description="HTH gntR-type" evidence="4">
    <location>
        <begin position="12"/>
        <end position="80"/>
    </location>
</feature>
<dbReference type="Pfam" id="PF07702">
    <property type="entry name" value="UTRA"/>
    <property type="match status" value="1"/>
</dbReference>